<gene>
    <name evidence="2" type="ORF">A3A71_00585</name>
</gene>
<organism evidence="2 3">
    <name type="scientific">Candidatus Berkelbacteria bacterium RIFCSPLOWO2_01_FULL_50_28</name>
    <dbReference type="NCBI Taxonomy" id="1797471"/>
    <lineage>
        <taxon>Bacteria</taxon>
        <taxon>Candidatus Berkelbacteria</taxon>
    </lineage>
</organism>
<reference evidence="2 3" key="1">
    <citation type="journal article" date="2016" name="Nat. Commun.">
        <title>Thousands of microbial genomes shed light on interconnected biogeochemical processes in an aquifer system.</title>
        <authorList>
            <person name="Anantharaman K."/>
            <person name="Brown C.T."/>
            <person name="Hug L.A."/>
            <person name="Sharon I."/>
            <person name="Castelle C.J."/>
            <person name="Probst A.J."/>
            <person name="Thomas B.C."/>
            <person name="Singh A."/>
            <person name="Wilkins M.J."/>
            <person name="Karaoz U."/>
            <person name="Brodie E.L."/>
            <person name="Williams K.H."/>
            <person name="Hubbard S.S."/>
            <person name="Banfield J.F."/>
        </authorList>
    </citation>
    <scope>NUCLEOTIDE SEQUENCE [LARGE SCALE GENOMIC DNA]</scope>
</reference>
<name>A0A1F5EAV6_9BACT</name>
<feature type="signal peptide" evidence="1">
    <location>
        <begin position="1"/>
        <end position="19"/>
    </location>
</feature>
<evidence type="ECO:0000313" key="2">
    <source>
        <dbReference type="EMBL" id="OGD64539.1"/>
    </source>
</evidence>
<sequence length="236" mass="25589">MKKTIIGLTFVIASALAPAQSLRDLAANLVGEAANSLVAQAVDSRLDGDLNRANDKLNANTGRVVLPTGSRLYFMVDDNNSGYSDDLIIKKVKTQAKYWGRDLRLGRLLERGEKPDVAGCSVVHVSATQYRGFQDMQGRLQNLFQGIFASAYSEKDFAEISVEIADPDGFSSADNGIFDVLGADTGRKGLSVDLGRVGFSQDSGDNVSRELDDAFCRLTKAMTGTDPRDLEKSKKR</sequence>
<evidence type="ECO:0000256" key="1">
    <source>
        <dbReference type="SAM" id="SignalP"/>
    </source>
</evidence>
<proteinExistence type="predicted"/>
<dbReference type="Proteomes" id="UP000177481">
    <property type="component" value="Unassembled WGS sequence"/>
</dbReference>
<protein>
    <submittedName>
        <fullName evidence="2">Uncharacterized protein</fullName>
    </submittedName>
</protein>
<comment type="caution">
    <text evidence="2">The sequence shown here is derived from an EMBL/GenBank/DDBJ whole genome shotgun (WGS) entry which is preliminary data.</text>
</comment>
<evidence type="ECO:0000313" key="3">
    <source>
        <dbReference type="Proteomes" id="UP000177481"/>
    </source>
</evidence>
<accession>A0A1F5EAV6</accession>
<dbReference type="AlphaFoldDB" id="A0A1F5EAV6"/>
<keyword evidence="1" id="KW-0732">Signal</keyword>
<dbReference type="EMBL" id="MEZX01000002">
    <property type="protein sequence ID" value="OGD64539.1"/>
    <property type="molecule type" value="Genomic_DNA"/>
</dbReference>
<feature type="chain" id="PRO_5009518299" evidence="1">
    <location>
        <begin position="20"/>
        <end position="236"/>
    </location>
</feature>